<feature type="transmembrane region" description="Helical" evidence="9">
    <location>
        <begin position="78"/>
        <end position="95"/>
    </location>
</feature>
<dbReference type="RefSeq" id="WP_012618709.1">
    <property type="nucleotide sequence ID" value="NC_011832.1"/>
</dbReference>
<keyword evidence="4 9" id="KW-0812">Transmembrane</keyword>
<keyword evidence="11" id="KW-1185">Reference proteome</keyword>
<dbReference type="KEGG" id="mpl:Mpal_2092"/>
<dbReference type="GO" id="GO:0005886">
    <property type="term" value="C:plasma membrane"/>
    <property type="evidence" value="ECO:0007669"/>
    <property type="project" value="UniProtKB-SubCell"/>
</dbReference>
<dbReference type="InterPro" id="IPR026392">
    <property type="entry name" value="Exo/Archaeosortase_dom"/>
</dbReference>
<dbReference type="STRING" id="521011.Mpal_2092"/>
<feature type="active site" description="Proton donor" evidence="8">
    <location>
        <position position="186"/>
    </location>
</feature>
<feature type="transmembrane region" description="Helical" evidence="9">
    <location>
        <begin position="141"/>
        <end position="161"/>
    </location>
</feature>
<dbReference type="HOGENOM" id="CLU_065734_0_0_2"/>
<organism evidence="10 11">
    <name type="scientific">Methanosphaerula palustris (strain ATCC BAA-1556 / DSM 19958 / E1-9c)</name>
    <dbReference type="NCBI Taxonomy" id="521011"/>
    <lineage>
        <taxon>Archaea</taxon>
        <taxon>Methanobacteriati</taxon>
        <taxon>Methanobacteriota</taxon>
        <taxon>Stenosarchaea group</taxon>
        <taxon>Methanomicrobia</taxon>
        <taxon>Methanomicrobiales</taxon>
        <taxon>Methanoregulaceae</taxon>
        <taxon>Methanosphaerula</taxon>
    </lineage>
</organism>
<proteinExistence type="predicted"/>
<dbReference type="EMBL" id="CP001338">
    <property type="protein sequence ID" value="ACL17390.1"/>
    <property type="molecule type" value="Genomic_DNA"/>
</dbReference>
<dbReference type="GeneID" id="7271569"/>
<dbReference type="PIRSF" id="PIRSF025737">
    <property type="entry name" value="Cyco1"/>
    <property type="match status" value="1"/>
</dbReference>
<evidence type="ECO:0000313" key="10">
    <source>
        <dbReference type="EMBL" id="ACL17390.1"/>
    </source>
</evidence>
<dbReference type="eggNOG" id="arCOG04471">
    <property type="taxonomic scope" value="Archaea"/>
</dbReference>
<keyword evidence="3" id="KW-0645">Protease</keyword>
<dbReference type="GO" id="GO:0008233">
    <property type="term" value="F:peptidase activity"/>
    <property type="evidence" value="ECO:0007669"/>
    <property type="project" value="UniProtKB-KW"/>
</dbReference>
<name>B8GDN9_METPE</name>
<evidence type="ECO:0000313" key="11">
    <source>
        <dbReference type="Proteomes" id="UP000002457"/>
    </source>
</evidence>
<dbReference type="AlphaFoldDB" id="B8GDN9"/>
<evidence type="ECO:0000256" key="6">
    <source>
        <dbReference type="ARBA" id="ARBA00022989"/>
    </source>
</evidence>
<evidence type="ECO:0000256" key="8">
    <source>
        <dbReference type="PIRSR" id="PIRSR025737-1"/>
    </source>
</evidence>
<feature type="transmembrane region" description="Helical" evidence="9">
    <location>
        <begin position="215"/>
        <end position="240"/>
    </location>
</feature>
<reference evidence="10 11" key="1">
    <citation type="journal article" date="2015" name="Genome Announc.">
        <title>Complete Genome Sequence of Methanosphaerula palustris E1-9CT, a Hydrogenotrophic Methanogen Isolated from a Minerotrophic Fen Peatland.</title>
        <authorList>
            <person name="Cadillo-Quiroz H."/>
            <person name="Browne P."/>
            <person name="Kyrpides N."/>
            <person name="Woyke T."/>
            <person name="Goodwin L."/>
            <person name="Detter C."/>
            <person name="Yavitt J.B."/>
            <person name="Zinder S.H."/>
        </authorList>
    </citation>
    <scope>NUCLEOTIDE SEQUENCE [LARGE SCALE GENOMIC DNA]</scope>
    <source>
        <strain evidence="11">ATCC BAA-1556 / DSM 19958 / E1-9c</strain>
    </source>
</reference>
<comment type="subcellular location">
    <subcellularLocation>
        <location evidence="1">Cell membrane</location>
        <topology evidence="1">Multi-pass membrane protein</topology>
    </subcellularLocation>
</comment>
<evidence type="ECO:0000256" key="7">
    <source>
        <dbReference type="ARBA" id="ARBA00023136"/>
    </source>
</evidence>
<keyword evidence="6 9" id="KW-1133">Transmembrane helix</keyword>
<evidence type="ECO:0000256" key="9">
    <source>
        <dbReference type="SAM" id="Phobius"/>
    </source>
</evidence>
<evidence type="ECO:0000256" key="4">
    <source>
        <dbReference type="ARBA" id="ARBA00022692"/>
    </source>
</evidence>
<accession>B8GDN9</accession>
<evidence type="ECO:0000256" key="2">
    <source>
        <dbReference type="ARBA" id="ARBA00022475"/>
    </source>
</evidence>
<dbReference type="OrthoDB" id="200496at2157"/>
<evidence type="ECO:0000256" key="3">
    <source>
        <dbReference type="ARBA" id="ARBA00022670"/>
    </source>
</evidence>
<gene>
    <name evidence="10" type="ordered locus">Mpal_2092</name>
</gene>
<evidence type="ECO:0000256" key="5">
    <source>
        <dbReference type="ARBA" id="ARBA00022801"/>
    </source>
</evidence>
<feature type="transmembrane region" description="Helical" evidence="9">
    <location>
        <begin position="170"/>
        <end position="195"/>
    </location>
</feature>
<dbReference type="GO" id="GO:0006508">
    <property type="term" value="P:proteolysis"/>
    <property type="evidence" value="ECO:0007669"/>
    <property type="project" value="UniProtKB-KW"/>
</dbReference>
<dbReference type="NCBIfam" id="TIGR04125">
    <property type="entry name" value="exosort_PGF_TRM"/>
    <property type="match status" value="1"/>
</dbReference>
<protein>
    <submittedName>
        <fullName evidence="10">Cytochrome oxidase, subunit I, putative</fullName>
    </submittedName>
</protein>
<dbReference type="Proteomes" id="UP000002457">
    <property type="component" value="Chromosome"/>
</dbReference>
<dbReference type="NCBIfam" id="TIGR04178">
    <property type="entry name" value="exo_archaeo"/>
    <property type="match status" value="1"/>
</dbReference>
<feature type="transmembrane region" description="Helical" evidence="9">
    <location>
        <begin position="50"/>
        <end position="66"/>
    </location>
</feature>
<keyword evidence="2" id="KW-1003">Cell membrane</keyword>
<dbReference type="Pfam" id="PF09721">
    <property type="entry name" value="Exosortase_EpsH"/>
    <property type="match status" value="1"/>
</dbReference>
<feature type="active site" description="Acyl-thioester intermediate" evidence="8">
    <location>
        <position position="145"/>
    </location>
</feature>
<sequence precursor="true">MIEYLVLASAISFLLFLIPGPHQRYAGIAGWTGMVAFLFTQLPDFFAENNFVYPLMTICSVPFLVITARQIWNKREPVMHLTRGAAIAFVIYAPFEYIRPVGNWLIGHVVDEVSAILLYLQFPFTMFDWNIFINQGFRVEIILACTGIQSIAIMLGVAWAVKSTWTQKGLAFLLIAPVIYILNLLRNVFVIMAYTEQWFPYLPVIASNGEFGYESFFWAHNVICELLALGVLIVIAFALFKLIPALGVLADDLFKIYWGEIRRVRGKDTESSGQQRD</sequence>
<evidence type="ECO:0000256" key="1">
    <source>
        <dbReference type="ARBA" id="ARBA00004651"/>
    </source>
</evidence>
<dbReference type="InterPro" id="IPR014522">
    <property type="entry name" value="ArtA"/>
</dbReference>
<keyword evidence="7 9" id="KW-0472">Membrane</keyword>
<keyword evidence="5" id="KW-0378">Hydrolase</keyword>
<dbReference type="InterPro" id="IPR019127">
    <property type="entry name" value="Exosortase"/>
</dbReference>